<dbReference type="AlphaFoldDB" id="A0A485LXV0"/>
<name>A0A485LXV0_9ZZZZ</name>
<reference evidence="1" key="1">
    <citation type="submission" date="2019-03" db="EMBL/GenBank/DDBJ databases">
        <authorList>
            <person name="Hao L."/>
        </authorList>
    </citation>
    <scope>NUCLEOTIDE SEQUENCE</scope>
</reference>
<sequence>MRIDTNAVLAMRCPECGKMEYHDFSRFSFSRGKAFHITCSCGATKLIVNTKNLNCYWLQIPCVVCETKHLLEVSGKSLWSGKVISLSCQETDLELGHIGPKSRVSEMTASYEDELEALVKEFGCDSYFHNSKIMYEVLNCLHGIAERGGLYCQCGNYKIEVDIFPDRLELQCKKCDSINIIYAETEDDLKVIQQVDTIELARHGFKCLDSLSNTCLDSISNPGKPKKARRKRSKT</sequence>
<protein>
    <submittedName>
        <fullName evidence="1">Uncharacterized protein</fullName>
    </submittedName>
</protein>
<proteinExistence type="predicted"/>
<gene>
    <name evidence="1" type="ORF">SCFA_1800010</name>
</gene>
<accession>A0A485LXV0</accession>
<organism evidence="1">
    <name type="scientific">anaerobic digester metagenome</name>
    <dbReference type="NCBI Taxonomy" id="1263854"/>
    <lineage>
        <taxon>unclassified sequences</taxon>
        <taxon>metagenomes</taxon>
        <taxon>ecological metagenomes</taxon>
    </lineage>
</organism>
<dbReference type="EMBL" id="CAADRN010000091">
    <property type="protein sequence ID" value="VFU12625.1"/>
    <property type="molecule type" value="Genomic_DNA"/>
</dbReference>
<evidence type="ECO:0000313" key="1">
    <source>
        <dbReference type="EMBL" id="VFU12625.1"/>
    </source>
</evidence>